<evidence type="ECO:0000256" key="1">
    <source>
        <dbReference type="SAM" id="Coils"/>
    </source>
</evidence>
<reference evidence="2" key="1">
    <citation type="submission" date="2022-10" db="EMBL/GenBank/DDBJ databases">
        <title>Novel sulphate-reducing endosymbionts in the free-living metamonad Anaeramoeba.</title>
        <authorList>
            <person name="Jerlstrom-Hultqvist J."/>
            <person name="Cepicka I."/>
            <person name="Gallot-Lavallee L."/>
            <person name="Salas-Leiva D."/>
            <person name="Curtis B.A."/>
            <person name="Zahonova K."/>
            <person name="Pipaliya S."/>
            <person name="Dacks J."/>
            <person name="Roger A.J."/>
        </authorList>
    </citation>
    <scope>NUCLEOTIDE SEQUENCE</scope>
    <source>
        <strain evidence="2">BMAN</strain>
    </source>
</reference>
<accession>A0A9Q0LRB3</accession>
<keyword evidence="3" id="KW-1185">Reference proteome</keyword>
<protein>
    <submittedName>
        <fullName evidence="2">Dynein regulatory complex subunit 2</fullName>
    </submittedName>
</protein>
<dbReference type="AlphaFoldDB" id="A0A9Q0LRB3"/>
<keyword evidence="1" id="KW-0175">Coiled coil</keyword>
<comment type="caution">
    <text evidence="2">The sequence shown here is derived from an EMBL/GenBank/DDBJ whole genome shotgun (WGS) entry which is preliminary data.</text>
</comment>
<feature type="coiled-coil region" evidence="1">
    <location>
        <begin position="94"/>
        <end position="150"/>
    </location>
</feature>
<dbReference type="OMA" id="LCFELEN"/>
<evidence type="ECO:0000313" key="3">
    <source>
        <dbReference type="Proteomes" id="UP001149090"/>
    </source>
</evidence>
<dbReference type="EMBL" id="JAPDFW010000060">
    <property type="protein sequence ID" value="KAJ5076500.1"/>
    <property type="molecule type" value="Genomic_DNA"/>
</dbReference>
<gene>
    <name evidence="2" type="ORF">M0811_06080</name>
</gene>
<evidence type="ECO:0000313" key="2">
    <source>
        <dbReference type="EMBL" id="KAJ5076500.1"/>
    </source>
</evidence>
<organism evidence="2 3">
    <name type="scientific">Anaeramoeba ignava</name>
    <name type="common">Anaerobic marine amoeba</name>
    <dbReference type="NCBI Taxonomy" id="1746090"/>
    <lineage>
        <taxon>Eukaryota</taxon>
        <taxon>Metamonada</taxon>
        <taxon>Anaeramoebidae</taxon>
        <taxon>Anaeramoeba</taxon>
    </lineage>
</organism>
<proteinExistence type="predicted"/>
<dbReference type="Proteomes" id="UP001149090">
    <property type="component" value="Unassembled WGS sequence"/>
</dbReference>
<feature type="coiled-coil region" evidence="1">
    <location>
        <begin position="174"/>
        <end position="244"/>
    </location>
</feature>
<sequence length="423" mass="51538">MSNNQKNIINLQRLKNLEKKEKKKIENFLPKIKKEEQNQFEKENKLKIQNQLEKQNHFEINEKILNQCKILIKLNEKKQENFLNQIIKKSGTKTQKLNQELNQIANEFLILNNNFAKENEELEKKINKKIEEIQTQKKEIQKKIQKQNLNQKESTFENQQELENLINISKRPKIEYLKNKKQQIQNKFQNSTQKKKENFEKKKFLDQKNSQISQQNQQLIQDLNQQIEENKRKLKNIKMEFCEKNSLLKKEKEFLIEKFLEEKKKMEQFREDQFSRLSRFVSKSNQSLEFLRNLLEKGKNIEKLWKLCFELENEDDNLIENEIQIENQIENFEKENVDKIVEFSNSNSNQNLQDQVKSNFKEKNLYIYNSWQRIQKFNQKMGKIQLETFALQIEKENIKKLIEMRQKEKEKEKENYLILNEKV</sequence>
<name>A0A9Q0LRB3_ANAIG</name>